<keyword evidence="3" id="KW-1185">Reference proteome</keyword>
<gene>
    <name evidence="2" type="ORF">KDW_41620</name>
</gene>
<dbReference type="RefSeq" id="WP_151757789.1">
    <property type="nucleotide sequence ID" value="NZ_BKZW01000002.1"/>
</dbReference>
<keyword evidence="1" id="KW-0472">Membrane</keyword>
<accession>A0A5J4KU64</accession>
<evidence type="ECO:0000313" key="3">
    <source>
        <dbReference type="Proteomes" id="UP000326912"/>
    </source>
</evidence>
<evidence type="ECO:0000256" key="1">
    <source>
        <dbReference type="SAM" id="Phobius"/>
    </source>
</evidence>
<keyword evidence="1" id="KW-1133">Transmembrane helix</keyword>
<name>A0A5J4KU64_9CHLR</name>
<keyword evidence="1" id="KW-0812">Transmembrane</keyword>
<comment type="caution">
    <text evidence="2">The sequence shown here is derived from an EMBL/GenBank/DDBJ whole genome shotgun (WGS) entry which is preliminary data.</text>
</comment>
<feature type="transmembrane region" description="Helical" evidence="1">
    <location>
        <begin position="38"/>
        <end position="66"/>
    </location>
</feature>
<evidence type="ECO:0008006" key="4">
    <source>
        <dbReference type="Google" id="ProtNLM"/>
    </source>
</evidence>
<dbReference type="AlphaFoldDB" id="A0A5J4KU64"/>
<reference evidence="2 3" key="1">
    <citation type="submission" date="2019-10" db="EMBL/GenBank/DDBJ databases">
        <title>Dictyobacter vulcani sp. nov., within the class Ktedonobacteria, isolated from soil of volcanic Mt. Zao.</title>
        <authorList>
            <person name="Zheng Y."/>
            <person name="Wang C.M."/>
            <person name="Sakai Y."/>
            <person name="Abe K."/>
            <person name="Yokota A."/>
            <person name="Yabe S."/>
        </authorList>
    </citation>
    <scope>NUCLEOTIDE SEQUENCE [LARGE SCALE GENOMIC DNA]</scope>
    <source>
        <strain evidence="2 3">W12</strain>
    </source>
</reference>
<proteinExistence type="predicted"/>
<sequence length="195" mass="22582">MVQENQMSLWPEDEQAIIASNLGSPFAAYRISRRYIQLYSWGTYILIFMAVIAFILFFLIIFKAWYEASMKVNEYEDIYLRISSGVTNSIVTFVPASLFACYFRLVFIPQLKYNHIVLCESGLIYAEKKLRANSVQAIHWRDIQGVAQQGKYGNVVLSYMQDSNFETLIISGAFEQLDDLLENVSQKMLEYKESN</sequence>
<feature type="transmembrane region" description="Helical" evidence="1">
    <location>
        <begin position="78"/>
        <end position="103"/>
    </location>
</feature>
<organism evidence="2 3">
    <name type="scientific">Dictyobacter vulcani</name>
    <dbReference type="NCBI Taxonomy" id="2607529"/>
    <lineage>
        <taxon>Bacteria</taxon>
        <taxon>Bacillati</taxon>
        <taxon>Chloroflexota</taxon>
        <taxon>Ktedonobacteria</taxon>
        <taxon>Ktedonobacterales</taxon>
        <taxon>Dictyobacteraceae</taxon>
        <taxon>Dictyobacter</taxon>
    </lineage>
</organism>
<dbReference type="Proteomes" id="UP000326912">
    <property type="component" value="Unassembled WGS sequence"/>
</dbReference>
<evidence type="ECO:0000313" key="2">
    <source>
        <dbReference type="EMBL" id="GER90000.1"/>
    </source>
</evidence>
<dbReference type="EMBL" id="BKZW01000002">
    <property type="protein sequence ID" value="GER90000.1"/>
    <property type="molecule type" value="Genomic_DNA"/>
</dbReference>
<protein>
    <recommendedName>
        <fullName evidence="4">DUF304 domain-containing protein</fullName>
    </recommendedName>
</protein>